<keyword evidence="9" id="KW-0289">Folate biosynthesis</keyword>
<evidence type="ECO:0000256" key="6">
    <source>
        <dbReference type="ARBA" id="ARBA00022741"/>
    </source>
</evidence>
<dbReference type="GO" id="GO:0005524">
    <property type="term" value="F:ATP binding"/>
    <property type="evidence" value="ECO:0007669"/>
    <property type="project" value="UniProtKB-KW"/>
</dbReference>
<dbReference type="PANTHER" id="PTHR43071:SF1">
    <property type="entry name" value="2-AMINO-4-HYDROXY-6-HYDROXYMETHYLDIHYDROPTERIDINE PYROPHOSPHOKINASE"/>
    <property type="match status" value="1"/>
</dbReference>
<dbReference type="AlphaFoldDB" id="A0A9X1IC28"/>
<comment type="pathway">
    <text evidence="1">Cofactor biosynthesis; tetrahydrofolate biosynthesis; 2-amino-4-hydroxy-6-hydroxymethyl-7,8-dihydropteridine diphosphate from 7,8-dihydroneopterin triphosphate: step 4/4.</text>
</comment>
<dbReference type="GO" id="GO:0016301">
    <property type="term" value="F:kinase activity"/>
    <property type="evidence" value="ECO:0007669"/>
    <property type="project" value="UniProtKB-KW"/>
</dbReference>
<keyword evidence="6" id="KW-0547">Nucleotide-binding</keyword>
<dbReference type="InterPro" id="IPR035907">
    <property type="entry name" value="Hppk_sf"/>
</dbReference>
<accession>A0A9X1IC28</accession>
<dbReference type="InterPro" id="IPR000550">
    <property type="entry name" value="Hppk"/>
</dbReference>
<evidence type="ECO:0000256" key="2">
    <source>
        <dbReference type="ARBA" id="ARBA00005810"/>
    </source>
</evidence>
<dbReference type="NCBIfam" id="TIGR01498">
    <property type="entry name" value="folK"/>
    <property type="match status" value="1"/>
</dbReference>
<keyword evidence="7" id="KW-0418">Kinase</keyword>
<keyword evidence="5 14" id="KW-0808">Transferase</keyword>
<gene>
    <name evidence="14" type="primary">folK</name>
    <name evidence="14" type="ORF">LHA35_06990</name>
</gene>
<comment type="function">
    <text evidence="10">Catalyzes the transfer of pyrophosphate from adenosine triphosphate (ATP) to 6-hydroxymethyl-7,8-dihydropterin, an enzymatic step in folate biosynthesis pathway.</text>
</comment>
<dbReference type="PANTHER" id="PTHR43071">
    <property type="entry name" value="2-AMINO-4-HYDROXY-6-HYDROXYMETHYLDIHYDROPTERIDINE PYROPHOSPHOKINASE"/>
    <property type="match status" value="1"/>
</dbReference>
<evidence type="ECO:0000256" key="1">
    <source>
        <dbReference type="ARBA" id="ARBA00005051"/>
    </source>
</evidence>
<evidence type="ECO:0000313" key="14">
    <source>
        <dbReference type="EMBL" id="MCB4821476.1"/>
    </source>
</evidence>
<evidence type="ECO:0000256" key="7">
    <source>
        <dbReference type="ARBA" id="ARBA00022777"/>
    </source>
</evidence>
<feature type="domain" description="7,8-dihydro-6-hydroxymethylpterin-pyrophosphokinase" evidence="13">
    <location>
        <begin position="3"/>
        <end position="138"/>
    </location>
</feature>
<organism evidence="14 15">
    <name type="scientific">Roseicella aerolata</name>
    <dbReference type="NCBI Taxonomy" id="2883479"/>
    <lineage>
        <taxon>Bacteria</taxon>
        <taxon>Pseudomonadati</taxon>
        <taxon>Pseudomonadota</taxon>
        <taxon>Alphaproteobacteria</taxon>
        <taxon>Acetobacterales</taxon>
        <taxon>Roseomonadaceae</taxon>
        <taxon>Roseicella</taxon>
    </lineage>
</organism>
<dbReference type="Gene3D" id="3.30.70.560">
    <property type="entry name" value="7,8-Dihydro-6-hydroxymethylpterin-pyrophosphokinase HPPK"/>
    <property type="match status" value="1"/>
</dbReference>
<evidence type="ECO:0000256" key="11">
    <source>
        <dbReference type="ARBA" id="ARBA00029766"/>
    </source>
</evidence>
<comment type="similarity">
    <text evidence="2">Belongs to the HPPK family.</text>
</comment>
<comment type="caution">
    <text evidence="14">The sequence shown here is derived from an EMBL/GenBank/DDBJ whole genome shotgun (WGS) entry which is preliminary data.</text>
</comment>
<evidence type="ECO:0000256" key="4">
    <source>
        <dbReference type="ARBA" id="ARBA00016218"/>
    </source>
</evidence>
<evidence type="ECO:0000256" key="3">
    <source>
        <dbReference type="ARBA" id="ARBA00013253"/>
    </source>
</evidence>
<sequence>MIIIALGANVPDSRGSSPLETCRAAAAALDRLPGLRLRALSRWYRTAPVPAMPGAPDFVNGVARLEGAVDDPAHLLAALHAIEDRAGRQRPYPNAPRSLDLDLIDLDGLCRDGPDPILPHPRAHLRRFVLEPLRDVAPHWVHPGLGRTLASLIADLPPETMPPQPILS</sequence>
<dbReference type="Pfam" id="PF01288">
    <property type="entry name" value="HPPK"/>
    <property type="match status" value="1"/>
</dbReference>
<dbReference type="Proteomes" id="UP001139311">
    <property type="component" value="Unassembled WGS sequence"/>
</dbReference>
<dbReference type="RefSeq" id="WP_226606262.1">
    <property type="nucleotide sequence ID" value="NZ_JAJAQI010000008.1"/>
</dbReference>
<keyword evidence="15" id="KW-1185">Reference proteome</keyword>
<evidence type="ECO:0000256" key="12">
    <source>
        <dbReference type="ARBA" id="ARBA00033413"/>
    </source>
</evidence>
<evidence type="ECO:0000256" key="5">
    <source>
        <dbReference type="ARBA" id="ARBA00022679"/>
    </source>
</evidence>
<dbReference type="GO" id="GO:0003848">
    <property type="term" value="F:2-amino-4-hydroxy-6-hydroxymethyldihydropteridine diphosphokinase activity"/>
    <property type="evidence" value="ECO:0007669"/>
    <property type="project" value="UniProtKB-EC"/>
</dbReference>
<protein>
    <recommendedName>
        <fullName evidence="4">2-amino-4-hydroxy-6-hydroxymethyldihydropteridine pyrophosphokinase</fullName>
        <ecNumber evidence="3">2.7.6.3</ecNumber>
    </recommendedName>
    <alternativeName>
        <fullName evidence="11">6-hydroxymethyl-7,8-dihydropterin pyrophosphokinase</fullName>
    </alternativeName>
    <alternativeName>
        <fullName evidence="12">7,8-dihydro-6-hydroxymethylpterin-pyrophosphokinase</fullName>
    </alternativeName>
</protein>
<evidence type="ECO:0000313" key="15">
    <source>
        <dbReference type="Proteomes" id="UP001139311"/>
    </source>
</evidence>
<evidence type="ECO:0000259" key="13">
    <source>
        <dbReference type="Pfam" id="PF01288"/>
    </source>
</evidence>
<dbReference type="EC" id="2.7.6.3" evidence="3"/>
<keyword evidence="8" id="KW-0067">ATP-binding</keyword>
<dbReference type="CDD" id="cd00483">
    <property type="entry name" value="HPPK"/>
    <property type="match status" value="1"/>
</dbReference>
<evidence type="ECO:0000256" key="9">
    <source>
        <dbReference type="ARBA" id="ARBA00022909"/>
    </source>
</evidence>
<dbReference type="EMBL" id="JAJAQI010000008">
    <property type="protein sequence ID" value="MCB4821476.1"/>
    <property type="molecule type" value="Genomic_DNA"/>
</dbReference>
<name>A0A9X1IC28_9PROT</name>
<proteinExistence type="inferred from homology"/>
<evidence type="ECO:0000256" key="10">
    <source>
        <dbReference type="ARBA" id="ARBA00029409"/>
    </source>
</evidence>
<dbReference type="GO" id="GO:0046656">
    <property type="term" value="P:folic acid biosynthetic process"/>
    <property type="evidence" value="ECO:0007669"/>
    <property type="project" value="UniProtKB-KW"/>
</dbReference>
<dbReference type="SUPFAM" id="SSF55083">
    <property type="entry name" value="6-hydroxymethyl-7,8-dihydropterin pyrophosphokinase, HPPK"/>
    <property type="match status" value="1"/>
</dbReference>
<reference evidence="14" key="1">
    <citation type="submission" date="2021-10" db="EMBL/GenBank/DDBJ databases">
        <title>Roseicella aerolatum sp. nov., isolated from aerosols of e-waste dismantling site.</title>
        <authorList>
            <person name="Qin T."/>
        </authorList>
    </citation>
    <scope>NUCLEOTIDE SEQUENCE</scope>
    <source>
        <strain evidence="14">GB24</strain>
    </source>
</reference>
<evidence type="ECO:0000256" key="8">
    <source>
        <dbReference type="ARBA" id="ARBA00022840"/>
    </source>
</evidence>